<dbReference type="OrthoDB" id="10058156at2759"/>
<dbReference type="GO" id="GO:0071897">
    <property type="term" value="P:DNA biosynthetic process"/>
    <property type="evidence" value="ECO:0007669"/>
    <property type="project" value="UniProtKB-ARBA"/>
</dbReference>
<feature type="region of interest" description="Disordered" evidence="1">
    <location>
        <begin position="224"/>
        <end position="300"/>
    </location>
</feature>
<dbReference type="InterPro" id="IPR050951">
    <property type="entry name" value="Retrovirus_Pol_polyprotein"/>
</dbReference>
<feature type="compositionally biased region" description="Basic and acidic residues" evidence="1">
    <location>
        <begin position="225"/>
        <end position="239"/>
    </location>
</feature>
<sequence length="300" mass="33640">MSIGKIAEFNIRTDNWRLYVERLEQYFIVNKIASELKVPTLITVVGLECYELLVDLCTPDKPSSKTFEQLTNTAKRVTSSKYCEVFAEGLGRFTGGAASIHIREGARPVFMRARPLAYALRGPVERALDQMVRDGILTPVERSDWATPIVPVMKKDGGVPRDLQLGDQVMARGYGGKDKWLDGTVIGREGSQRYIVESGNGQRFHRHIDQIKRKSRYSVAMSSASDKEVVAQPDEKESLELNTESAGSRICREEDKSMTDKRAEDPLLIDSCPSSSCSPPSPLDRPKRQRKLVLRYGIDT</sequence>
<evidence type="ECO:0000256" key="1">
    <source>
        <dbReference type="SAM" id="MobiDB-lite"/>
    </source>
</evidence>
<evidence type="ECO:0000313" key="3">
    <source>
        <dbReference type="Proteomes" id="UP000838878"/>
    </source>
</evidence>
<feature type="compositionally biased region" description="Basic and acidic residues" evidence="1">
    <location>
        <begin position="250"/>
        <end position="265"/>
    </location>
</feature>
<protein>
    <submittedName>
        <fullName evidence="2">Uncharacterized protein</fullName>
    </submittedName>
</protein>
<dbReference type="SUPFAM" id="SSF56672">
    <property type="entry name" value="DNA/RNA polymerases"/>
    <property type="match status" value="1"/>
</dbReference>
<proteinExistence type="predicted"/>
<feature type="non-terminal residue" evidence="2">
    <location>
        <position position="300"/>
    </location>
</feature>
<dbReference type="PANTHER" id="PTHR37984">
    <property type="entry name" value="PROTEIN CBG26694"/>
    <property type="match status" value="1"/>
</dbReference>
<dbReference type="PANTHER" id="PTHR37984:SF5">
    <property type="entry name" value="PROTEIN NYNRIN-LIKE"/>
    <property type="match status" value="1"/>
</dbReference>
<name>A0A8J9V3V2_9NEOP</name>
<dbReference type="AlphaFoldDB" id="A0A8J9V3V2"/>
<reference evidence="2" key="1">
    <citation type="submission" date="2021-12" db="EMBL/GenBank/DDBJ databases">
        <authorList>
            <person name="Martin H S."/>
        </authorList>
    </citation>
    <scope>NUCLEOTIDE SEQUENCE</scope>
</reference>
<dbReference type="EMBL" id="OV170230">
    <property type="protein sequence ID" value="CAH0714938.1"/>
    <property type="molecule type" value="Genomic_DNA"/>
</dbReference>
<dbReference type="InterPro" id="IPR043502">
    <property type="entry name" value="DNA/RNA_pol_sf"/>
</dbReference>
<keyword evidence="3" id="KW-1185">Reference proteome</keyword>
<accession>A0A8J9V3V2</accession>
<evidence type="ECO:0000313" key="2">
    <source>
        <dbReference type="EMBL" id="CAH0714938.1"/>
    </source>
</evidence>
<organism evidence="2 3">
    <name type="scientific">Brenthis ino</name>
    <name type="common">lesser marbled fritillary</name>
    <dbReference type="NCBI Taxonomy" id="405034"/>
    <lineage>
        <taxon>Eukaryota</taxon>
        <taxon>Metazoa</taxon>
        <taxon>Ecdysozoa</taxon>
        <taxon>Arthropoda</taxon>
        <taxon>Hexapoda</taxon>
        <taxon>Insecta</taxon>
        <taxon>Pterygota</taxon>
        <taxon>Neoptera</taxon>
        <taxon>Endopterygota</taxon>
        <taxon>Lepidoptera</taxon>
        <taxon>Glossata</taxon>
        <taxon>Ditrysia</taxon>
        <taxon>Papilionoidea</taxon>
        <taxon>Nymphalidae</taxon>
        <taxon>Heliconiinae</taxon>
        <taxon>Argynnini</taxon>
        <taxon>Brenthis</taxon>
    </lineage>
</organism>
<dbReference type="Proteomes" id="UP000838878">
    <property type="component" value="Chromosome 10"/>
</dbReference>
<gene>
    <name evidence="2" type="ORF">BINO364_LOCUS1936</name>
</gene>
<dbReference type="Gene3D" id="3.10.10.10">
    <property type="entry name" value="HIV Type 1 Reverse Transcriptase, subunit A, domain 1"/>
    <property type="match status" value="1"/>
</dbReference>